<dbReference type="Proteomes" id="UP001057452">
    <property type="component" value="Chromosome 19"/>
</dbReference>
<evidence type="ECO:0000313" key="2">
    <source>
        <dbReference type="Proteomes" id="UP001057452"/>
    </source>
</evidence>
<protein>
    <submittedName>
        <fullName evidence="1">Uncharacterized protein</fullName>
    </submittedName>
</protein>
<name>A0ACB9W317_CHAAC</name>
<organism evidence="1 2">
    <name type="scientific">Chaenocephalus aceratus</name>
    <name type="common">Blackfin icefish</name>
    <name type="synonym">Chaenichthys aceratus</name>
    <dbReference type="NCBI Taxonomy" id="36190"/>
    <lineage>
        <taxon>Eukaryota</taxon>
        <taxon>Metazoa</taxon>
        <taxon>Chordata</taxon>
        <taxon>Craniata</taxon>
        <taxon>Vertebrata</taxon>
        <taxon>Euteleostomi</taxon>
        <taxon>Actinopterygii</taxon>
        <taxon>Neopterygii</taxon>
        <taxon>Teleostei</taxon>
        <taxon>Neoteleostei</taxon>
        <taxon>Acanthomorphata</taxon>
        <taxon>Eupercaria</taxon>
        <taxon>Perciformes</taxon>
        <taxon>Notothenioidei</taxon>
        <taxon>Channichthyidae</taxon>
        <taxon>Chaenocephalus</taxon>
    </lineage>
</organism>
<comment type="caution">
    <text evidence="1">The sequence shown here is derived from an EMBL/GenBank/DDBJ whole genome shotgun (WGS) entry which is preliminary data.</text>
</comment>
<reference evidence="1" key="1">
    <citation type="submission" date="2022-05" db="EMBL/GenBank/DDBJ databases">
        <title>Chromosome-level genome of Chaenocephalus aceratus.</title>
        <authorList>
            <person name="Park H."/>
        </authorList>
    </citation>
    <scope>NUCLEOTIDE SEQUENCE</scope>
    <source>
        <strain evidence="1">KU_202001</strain>
    </source>
</reference>
<feature type="non-terminal residue" evidence="1">
    <location>
        <position position="1"/>
    </location>
</feature>
<sequence>GNTPGPPTKDGLTACLGEEQLRGPPYGFFFEVRHQPEHFDDVGFVGFLVEQKSKDDMQEVEGAASHGVFCGMPLPAPSPSHEMGKHEIKVEKTYKGVEGG</sequence>
<evidence type="ECO:0000313" key="1">
    <source>
        <dbReference type="EMBL" id="KAI4807383.1"/>
    </source>
</evidence>
<proteinExistence type="predicted"/>
<accession>A0ACB9W317</accession>
<keyword evidence="2" id="KW-1185">Reference proteome</keyword>
<dbReference type="EMBL" id="CM043803">
    <property type="protein sequence ID" value="KAI4807383.1"/>
    <property type="molecule type" value="Genomic_DNA"/>
</dbReference>
<gene>
    <name evidence="1" type="ORF">KUCAC02_027193</name>
</gene>